<keyword evidence="9" id="KW-1185">Reference proteome</keyword>
<dbReference type="EMBL" id="PDLM01000015">
    <property type="protein sequence ID" value="RDW60614.1"/>
    <property type="molecule type" value="Genomic_DNA"/>
</dbReference>
<keyword evidence="5" id="KW-0560">Oxidoreductase</keyword>
<dbReference type="OrthoDB" id="93019at2759"/>
<comment type="caution">
    <text evidence="8">The sequence shown here is derived from an EMBL/GenBank/DDBJ whole genome shotgun (WGS) entry which is preliminary data.</text>
</comment>
<dbReference type="InterPro" id="IPR051178">
    <property type="entry name" value="TfdA_dioxygenase"/>
</dbReference>
<dbReference type="Gene3D" id="3.60.130.10">
    <property type="entry name" value="Clavaminate synthase-like"/>
    <property type="match status" value="1"/>
</dbReference>
<dbReference type="Pfam" id="PF02668">
    <property type="entry name" value="TauD"/>
    <property type="match status" value="1"/>
</dbReference>
<protein>
    <submittedName>
        <fullName evidence="8">Alpha-ketoglutarate dependent xanthine dioxygenase-1</fullName>
    </submittedName>
</protein>
<dbReference type="STRING" id="1849047.A0A3D8QGS1"/>
<dbReference type="Proteomes" id="UP000256645">
    <property type="component" value="Unassembled WGS sequence"/>
</dbReference>
<organism evidence="8 9">
    <name type="scientific">Coleophoma cylindrospora</name>
    <dbReference type="NCBI Taxonomy" id="1849047"/>
    <lineage>
        <taxon>Eukaryota</taxon>
        <taxon>Fungi</taxon>
        <taxon>Dikarya</taxon>
        <taxon>Ascomycota</taxon>
        <taxon>Pezizomycotina</taxon>
        <taxon>Leotiomycetes</taxon>
        <taxon>Helotiales</taxon>
        <taxon>Dermateaceae</taxon>
        <taxon>Coleophoma</taxon>
    </lineage>
</organism>
<proteinExistence type="inferred from homology"/>
<keyword evidence="3" id="KW-0479">Metal-binding</keyword>
<evidence type="ECO:0000313" key="8">
    <source>
        <dbReference type="EMBL" id="RDW60614.1"/>
    </source>
</evidence>
<evidence type="ECO:0000259" key="7">
    <source>
        <dbReference type="Pfam" id="PF02668"/>
    </source>
</evidence>
<gene>
    <name evidence="8" type="ORF">BP6252_11997</name>
</gene>
<reference evidence="8 9" key="1">
    <citation type="journal article" date="2018" name="IMA Fungus">
        <title>IMA Genome-F 9: Draft genome sequence of Annulohypoxylon stygium, Aspergillus mulundensis, Berkeleyomyces basicola (syn. Thielaviopsis basicola), Ceratocystis smalleyi, two Cercospora beticola strains, Coleophoma cylindrospora, Fusarium fracticaudum, Phialophora cf. hyalina, and Morchella septimelata.</title>
        <authorList>
            <person name="Wingfield B.D."/>
            <person name="Bills G.F."/>
            <person name="Dong Y."/>
            <person name="Huang W."/>
            <person name="Nel W.J."/>
            <person name="Swalarsk-Parry B.S."/>
            <person name="Vaghefi N."/>
            <person name="Wilken P.M."/>
            <person name="An Z."/>
            <person name="de Beer Z.W."/>
            <person name="De Vos L."/>
            <person name="Chen L."/>
            <person name="Duong T.A."/>
            <person name="Gao Y."/>
            <person name="Hammerbacher A."/>
            <person name="Kikkert J.R."/>
            <person name="Li Y."/>
            <person name="Li H."/>
            <person name="Li K."/>
            <person name="Li Q."/>
            <person name="Liu X."/>
            <person name="Ma X."/>
            <person name="Naidoo K."/>
            <person name="Pethybridge S.J."/>
            <person name="Sun J."/>
            <person name="Steenkamp E.T."/>
            <person name="van der Nest M.A."/>
            <person name="van Wyk S."/>
            <person name="Wingfield M.J."/>
            <person name="Xiong C."/>
            <person name="Yue Q."/>
            <person name="Zhang X."/>
        </authorList>
    </citation>
    <scope>NUCLEOTIDE SEQUENCE [LARGE SCALE GENOMIC DNA]</scope>
    <source>
        <strain evidence="8 9">BP6252</strain>
    </source>
</reference>
<evidence type="ECO:0000313" key="9">
    <source>
        <dbReference type="Proteomes" id="UP000256645"/>
    </source>
</evidence>
<dbReference type="SUPFAM" id="SSF51197">
    <property type="entry name" value="Clavaminate synthase-like"/>
    <property type="match status" value="1"/>
</dbReference>
<dbReference type="InterPro" id="IPR003819">
    <property type="entry name" value="TauD/TfdA-like"/>
</dbReference>
<sequence length="391" mass="43892">MPHKIAALRVEPLGTQIRKSSQIGAEVILPDSMKIFNPQALTEDDTQLLRQALFDHGVLVIRNQLGVAPGVLYDIAKVFDSQAQNVHSGGKTQVTDPKNILSQNNCSRIQRAPQVTIIGQGRIEDYEGISLLQLKHLDQSSFHEHPLSDDEIEKGYTRPYRWHMDAPLYESLPGFVTSIHAIEVPQVPDQQLQFPEGQSMPIAAGSTIFFSGARNFELLSPEEQEFACNTTVQYAPRAYEWIRDCKASADGLTIETKGREKNLDELAEWTWDKVQSFPMVWENHGNGKPHLQILGCCVYSLTTTDPATGKSTVIDDIDEVRRICHALQSKVYAPENVFAHRWEQGDLVMFHNRGLLHSISGQLSKYPDRRLLWQCSMASGASPKAYKNTKA</sequence>
<comment type="similarity">
    <text evidence="2">Belongs to the TfdA dioxygenase family.</text>
</comment>
<keyword evidence="6" id="KW-0408">Iron</keyword>
<evidence type="ECO:0000256" key="3">
    <source>
        <dbReference type="ARBA" id="ARBA00022723"/>
    </source>
</evidence>
<evidence type="ECO:0000256" key="1">
    <source>
        <dbReference type="ARBA" id="ARBA00001954"/>
    </source>
</evidence>
<dbReference type="GO" id="GO:0046872">
    <property type="term" value="F:metal ion binding"/>
    <property type="evidence" value="ECO:0007669"/>
    <property type="project" value="UniProtKB-KW"/>
</dbReference>
<comment type="cofactor">
    <cofactor evidence="1">
        <name>Fe(2+)</name>
        <dbReference type="ChEBI" id="CHEBI:29033"/>
    </cofactor>
</comment>
<dbReference type="PANTHER" id="PTHR43779">
    <property type="entry name" value="DIOXYGENASE RV0097-RELATED"/>
    <property type="match status" value="1"/>
</dbReference>
<accession>A0A3D8QGS1</accession>
<name>A0A3D8QGS1_9HELO</name>
<evidence type="ECO:0000256" key="2">
    <source>
        <dbReference type="ARBA" id="ARBA00005896"/>
    </source>
</evidence>
<feature type="domain" description="TauD/TfdA-like" evidence="7">
    <location>
        <begin position="17"/>
        <end position="375"/>
    </location>
</feature>
<dbReference type="AlphaFoldDB" id="A0A3D8QGS1"/>
<dbReference type="InterPro" id="IPR042098">
    <property type="entry name" value="TauD-like_sf"/>
</dbReference>
<evidence type="ECO:0000256" key="5">
    <source>
        <dbReference type="ARBA" id="ARBA00023002"/>
    </source>
</evidence>
<dbReference type="GO" id="GO:0051213">
    <property type="term" value="F:dioxygenase activity"/>
    <property type="evidence" value="ECO:0007669"/>
    <property type="project" value="UniProtKB-KW"/>
</dbReference>
<dbReference type="PANTHER" id="PTHR43779:SF2">
    <property type="entry name" value="ALPHA-KETOGLUTARATE-DEPENDENT XANTHINE DIOXYGENASE XAN1"/>
    <property type="match status" value="1"/>
</dbReference>
<keyword evidence="4 8" id="KW-0223">Dioxygenase</keyword>
<evidence type="ECO:0000256" key="6">
    <source>
        <dbReference type="ARBA" id="ARBA00023004"/>
    </source>
</evidence>
<evidence type="ECO:0000256" key="4">
    <source>
        <dbReference type="ARBA" id="ARBA00022964"/>
    </source>
</evidence>